<dbReference type="RefSeq" id="WP_066533559.1">
    <property type="nucleotide sequence ID" value="NZ_DALZQJ010000024.1"/>
</dbReference>
<comment type="caution">
    <text evidence="2">The sequence shown here is derived from an EMBL/GenBank/DDBJ whole genome shotgun (WGS) entry which is preliminary data.</text>
</comment>
<evidence type="ECO:0000313" key="2">
    <source>
        <dbReference type="EMBL" id="PEH90034.1"/>
    </source>
</evidence>
<proteinExistence type="predicted"/>
<keyword evidence="3" id="KW-1185">Reference proteome</keyword>
<keyword evidence="1" id="KW-0812">Transmembrane</keyword>
<dbReference type="GeneID" id="80802287"/>
<dbReference type="Proteomes" id="UP000220246">
    <property type="component" value="Unassembled WGS sequence"/>
</dbReference>
<evidence type="ECO:0000256" key="1">
    <source>
        <dbReference type="SAM" id="Phobius"/>
    </source>
</evidence>
<protein>
    <submittedName>
        <fullName evidence="2">Uncharacterized protein</fullName>
    </submittedName>
</protein>
<dbReference type="AlphaFoldDB" id="A0A2A7UXQ2"/>
<evidence type="ECO:0000313" key="3">
    <source>
        <dbReference type="Proteomes" id="UP000220246"/>
    </source>
</evidence>
<name>A0A2A7UXQ2_COMTR</name>
<keyword evidence="1" id="KW-0472">Membrane</keyword>
<accession>A0A2A7UXQ2</accession>
<feature type="transmembrane region" description="Helical" evidence="1">
    <location>
        <begin position="21"/>
        <end position="42"/>
    </location>
</feature>
<keyword evidence="1" id="KW-1133">Transmembrane helix</keyword>
<organism evidence="2 3">
    <name type="scientific">Comamonas terrigena</name>
    <dbReference type="NCBI Taxonomy" id="32013"/>
    <lineage>
        <taxon>Bacteria</taxon>
        <taxon>Pseudomonadati</taxon>
        <taxon>Pseudomonadota</taxon>
        <taxon>Betaproteobacteria</taxon>
        <taxon>Burkholderiales</taxon>
        <taxon>Comamonadaceae</taxon>
        <taxon>Comamonas</taxon>
    </lineage>
</organism>
<reference evidence="3" key="1">
    <citation type="submission" date="2017-09" db="EMBL/GenBank/DDBJ databases">
        <title>FDA dAtabase for Regulatory Grade micrObial Sequences (FDA-ARGOS): Supporting development and validation of Infectious Disease Dx tests.</title>
        <authorList>
            <person name="Minogue T."/>
            <person name="Wolcott M."/>
            <person name="Wasieloski L."/>
            <person name="Aguilar W."/>
            <person name="Moore D."/>
            <person name="Tallon L."/>
            <person name="Sadzewicz L."/>
            <person name="Ott S."/>
            <person name="Zhao X."/>
            <person name="Nagaraj S."/>
            <person name="Vavikolanu K."/>
            <person name="Aluvathingal J."/>
            <person name="Nadendla S."/>
            <person name="Sichtig H."/>
        </authorList>
    </citation>
    <scope>NUCLEOTIDE SEQUENCE [LARGE SCALE GENOMIC DNA]</scope>
    <source>
        <strain evidence="3">FDAARGOS_394</strain>
    </source>
</reference>
<sequence>MHTPNAPPLHRKPDRGQGRHPVLLFILVAALALGAAASLLWVDVVAQSADALNVKDPATLLPP</sequence>
<gene>
    <name evidence="2" type="ORF">CRM82_16840</name>
</gene>
<dbReference type="EMBL" id="PDEA01000001">
    <property type="protein sequence ID" value="PEH90034.1"/>
    <property type="molecule type" value="Genomic_DNA"/>
</dbReference>